<proteinExistence type="predicted"/>
<evidence type="ECO:0000313" key="1">
    <source>
        <dbReference type="EMBL" id="CAL1394694.1"/>
    </source>
</evidence>
<accession>A0AAV2F8Y5</accession>
<dbReference type="EMBL" id="OZ034819">
    <property type="protein sequence ID" value="CAL1394694.1"/>
    <property type="molecule type" value="Genomic_DNA"/>
</dbReference>
<gene>
    <name evidence="1" type="ORF">LTRI10_LOCUS35179</name>
</gene>
<dbReference type="AlphaFoldDB" id="A0AAV2F8Y5"/>
<evidence type="ECO:0000313" key="2">
    <source>
        <dbReference type="Proteomes" id="UP001497516"/>
    </source>
</evidence>
<name>A0AAV2F8Y5_9ROSI</name>
<keyword evidence="2" id="KW-1185">Reference proteome</keyword>
<sequence length="77" mass="8167">MNLEGALVADLVDDATVVVVEDGELLKIGGEEGGSRGGGAERGDWEKRAAVGVISGNRRLSWCCWYMTICNAAQLLN</sequence>
<reference evidence="1 2" key="1">
    <citation type="submission" date="2024-04" db="EMBL/GenBank/DDBJ databases">
        <authorList>
            <person name="Fracassetti M."/>
        </authorList>
    </citation>
    <scope>NUCLEOTIDE SEQUENCE [LARGE SCALE GENOMIC DNA]</scope>
</reference>
<dbReference type="Proteomes" id="UP001497516">
    <property type="component" value="Chromosome 6"/>
</dbReference>
<protein>
    <submittedName>
        <fullName evidence="1">Uncharacterized protein</fullName>
    </submittedName>
</protein>
<organism evidence="1 2">
    <name type="scientific">Linum trigynum</name>
    <dbReference type="NCBI Taxonomy" id="586398"/>
    <lineage>
        <taxon>Eukaryota</taxon>
        <taxon>Viridiplantae</taxon>
        <taxon>Streptophyta</taxon>
        <taxon>Embryophyta</taxon>
        <taxon>Tracheophyta</taxon>
        <taxon>Spermatophyta</taxon>
        <taxon>Magnoliopsida</taxon>
        <taxon>eudicotyledons</taxon>
        <taxon>Gunneridae</taxon>
        <taxon>Pentapetalae</taxon>
        <taxon>rosids</taxon>
        <taxon>fabids</taxon>
        <taxon>Malpighiales</taxon>
        <taxon>Linaceae</taxon>
        <taxon>Linum</taxon>
    </lineage>
</organism>